<evidence type="ECO:0008006" key="9">
    <source>
        <dbReference type="Google" id="ProtNLM"/>
    </source>
</evidence>
<evidence type="ECO:0000256" key="3">
    <source>
        <dbReference type="ARBA" id="ARBA00022989"/>
    </source>
</evidence>
<feature type="transmembrane region" description="Helical" evidence="6">
    <location>
        <begin position="34"/>
        <end position="56"/>
    </location>
</feature>
<dbReference type="EMBL" id="JACVVK020000089">
    <property type="protein sequence ID" value="KAK7493752.1"/>
    <property type="molecule type" value="Genomic_DNA"/>
</dbReference>
<dbReference type="InterPro" id="IPR050186">
    <property type="entry name" value="TPT_transporter"/>
</dbReference>
<evidence type="ECO:0000313" key="7">
    <source>
        <dbReference type="EMBL" id="KAK7493752.1"/>
    </source>
</evidence>
<accession>A0ABD0L3Z1</accession>
<evidence type="ECO:0000256" key="6">
    <source>
        <dbReference type="SAM" id="Phobius"/>
    </source>
</evidence>
<evidence type="ECO:0000256" key="2">
    <source>
        <dbReference type="ARBA" id="ARBA00022692"/>
    </source>
</evidence>
<keyword evidence="2 6" id="KW-0812">Transmembrane</keyword>
<sequence>MAAGQKKKRQTPKRDLRLLKSTIKPKAEEVKKSICSFAYLVTAVKTLSLVLFYYFFSITLTFYNQRFIHQYQLPLSFTMAHLVFKFMAAGLIRWLLECKTGEQRVLLEWKDYAKRVAPPGIVSALDIGLSNWSFDFITVSLYTMSKSSAVIFILGFALLFRLEKCSTQFNMEGFVMVMLASILSGLRWTLAQIVLQKHEIGLKLSSTELVFRFNDIDVLAKNLGLVLLGAVLAFFLEFSEFLLLCMTSSLTLSISGIFKELCVLYLAVYVNGDKISAVNGIGLIVCLAGISLHVILKAVYARQDREEEMVRALNHPEERIEMLTRDGDANTGGEDDDEEELFSVDRDR</sequence>
<feature type="transmembrane region" description="Helical" evidence="6">
    <location>
        <begin position="116"/>
        <end position="134"/>
    </location>
</feature>
<evidence type="ECO:0000313" key="8">
    <source>
        <dbReference type="Proteomes" id="UP001519460"/>
    </source>
</evidence>
<gene>
    <name evidence="7" type="ORF">BaRGS_00014893</name>
</gene>
<name>A0ABD0L3Z1_9CAEN</name>
<comment type="caution">
    <text evidence="7">The sequence shown here is derived from an EMBL/GenBank/DDBJ whole genome shotgun (WGS) entry which is preliminary data.</text>
</comment>
<evidence type="ECO:0000256" key="4">
    <source>
        <dbReference type="ARBA" id="ARBA00023136"/>
    </source>
</evidence>
<feature type="transmembrane region" description="Helical" evidence="6">
    <location>
        <begin position="140"/>
        <end position="162"/>
    </location>
</feature>
<dbReference type="AlphaFoldDB" id="A0ABD0L3Z1"/>
<feature type="transmembrane region" description="Helical" evidence="6">
    <location>
        <begin position="174"/>
        <end position="195"/>
    </location>
</feature>
<dbReference type="GO" id="GO:0016020">
    <property type="term" value="C:membrane"/>
    <property type="evidence" value="ECO:0007669"/>
    <property type="project" value="UniProtKB-SubCell"/>
</dbReference>
<dbReference type="PANTHER" id="PTHR11132">
    <property type="entry name" value="SOLUTE CARRIER FAMILY 35"/>
    <property type="match status" value="1"/>
</dbReference>
<feature type="transmembrane region" description="Helical" evidence="6">
    <location>
        <begin position="76"/>
        <end position="96"/>
    </location>
</feature>
<dbReference type="Proteomes" id="UP001519460">
    <property type="component" value="Unassembled WGS sequence"/>
</dbReference>
<evidence type="ECO:0000256" key="1">
    <source>
        <dbReference type="ARBA" id="ARBA00004141"/>
    </source>
</evidence>
<feature type="compositionally biased region" description="Acidic residues" evidence="5">
    <location>
        <begin position="333"/>
        <end position="342"/>
    </location>
</feature>
<comment type="subcellular location">
    <subcellularLocation>
        <location evidence="1">Membrane</location>
        <topology evidence="1">Multi-pass membrane protein</topology>
    </subcellularLocation>
</comment>
<keyword evidence="4 6" id="KW-0472">Membrane</keyword>
<protein>
    <recommendedName>
        <fullName evidence="9">Sugar phosphate transporter domain-containing protein</fullName>
    </recommendedName>
</protein>
<keyword evidence="3 6" id="KW-1133">Transmembrane helix</keyword>
<organism evidence="7 8">
    <name type="scientific">Batillaria attramentaria</name>
    <dbReference type="NCBI Taxonomy" id="370345"/>
    <lineage>
        <taxon>Eukaryota</taxon>
        <taxon>Metazoa</taxon>
        <taxon>Spiralia</taxon>
        <taxon>Lophotrochozoa</taxon>
        <taxon>Mollusca</taxon>
        <taxon>Gastropoda</taxon>
        <taxon>Caenogastropoda</taxon>
        <taxon>Sorbeoconcha</taxon>
        <taxon>Cerithioidea</taxon>
        <taxon>Batillariidae</taxon>
        <taxon>Batillaria</taxon>
    </lineage>
</organism>
<feature type="transmembrane region" description="Helical" evidence="6">
    <location>
        <begin position="250"/>
        <end position="270"/>
    </location>
</feature>
<feature type="region of interest" description="Disordered" evidence="5">
    <location>
        <begin position="320"/>
        <end position="348"/>
    </location>
</feature>
<proteinExistence type="predicted"/>
<evidence type="ECO:0000256" key="5">
    <source>
        <dbReference type="SAM" id="MobiDB-lite"/>
    </source>
</evidence>
<reference evidence="7 8" key="1">
    <citation type="journal article" date="2023" name="Sci. Data">
        <title>Genome assembly of the Korean intertidal mud-creeper Batillaria attramentaria.</title>
        <authorList>
            <person name="Patra A.K."/>
            <person name="Ho P.T."/>
            <person name="Jun S."/>
            <person name="Lee S.J."/>
            <person name="Kim Y."/>
            <person name="Won Y.J."/>
        </authorList>
    </citation>
    <scope>NUCLEOTIDE SEQUENCE [LARGE SCALE GENOMIC DNA]</scope>
    <source>
        <strain evidence="7">Wonlab-2016</strain>
    </source>
</reference>
<feature type="transmembrane region" description="Helical" evidence="6">
    <location>
        <begin position="276"/>
        <end position="296"/>
    </location>
</feature>
<keyword evidence="8" id="KW-1185">Reference proteome</keyword>
<feature type="transmembrane region" description="Helical" evidence="6">
    <location>
        <begin position="218"/>
        <end position="238"/>
    </location>
</feature>